<evidence type="ECO:0000313" key="2">
    <source>
        <dbReference type="Proteomes" id="UP000032304"/>
    </source>
</evidence>
<dbReference type="Gramene" id="KJB65316">
    <property type="protein sequence ID" value="KJB65316"/>
    <property type="gene ID" value="B456_010G089000"/>
</dbReference>
<dbReference type="Proteomes" id="UP000032304">
    <property type="component" value="Chromosome 10"/>
</dbReference>
<proteinExistence type="predicted"/>
<protein>
    <submittedName>
        <fullName evidence="1">Uncharacterized protein</fullName>
    </submittedName>
</protein>
<reference evidence="1 2" key="1">
    <citation type="journal article" date="2012" name="Nature">
        <title>Repeated polyploidization of Gossypium genomes and the evolution of spinnable cotton fibres.</title>
        <authorList>
            <person name="Paterson A.H."/>
            <person name="Wendel J.F."/>
            <person name="Gundlach H."/>
            <person name="Guo H."/>
            <person name="Jenkins J."/>
            <person name="Jin D."/>
            <person name="Llewellyn D."/>
            <person name="Showmaker K.C."/>
            <person name="Shu S."/>
            <person name="Udall J."/>
            <person name="Yoo M.J."/>
            <person name="Byers R."/>
            <person name="Chen W."/>
            <person name="Doron-Faigenboim A."/>
            <person name="Duke M.V."/>
            <person name="Gong L."/>
            <person name="Grimwood J."/>
            <person name="Grover C."/>
            <person name="Grupp K."/>
            <person name="Hu G."/>
            <person name="Lee T.H."/>
            <person name="Li J."/>
            <person name="Lin L."/>
            <person name="Liu T."/>
            <person name="Marler B.S."/>
            <person name="Page J.T."/>
            <person name="Roberts A.W."/>
            <person name="Romanel E."/>
            <person name="Sanders W.S."/>
            <person name="Szadkowski E."/>
            <person name="Tan X."/>
            <person name="Tang H."/>
            <person name="Xu C."/>
            <person name="Wang J."/>
            <person name="Wang Z."/>
            <person name="Zhang D."/>
            <person name="Zhang L."/>
            <person name="Ashrafi H."/>
            <person name="Bedon F."/>
            <person name="Bowers J.E."/>
            <person name="Brubaker C.L."/>
            <person name="Chee P.W."/>
            <person name="Das S."/>
            <person name="Gingle A.R."/>
            <person name="Haigler C.H."/>
            <person name="Harker D."/>
            <person name="Hoffmann L.V."/>
            <person name="Hovav R."/>
            <person name="Jones D.C."/>
            <person name="Lemke C."/>
            <person name="Mansoor S."/>
            <person name="ur Rahman M."/>
            <person name="Rainville L.N."/>
            <person name="Rambani A."/>
            <person name="Reddy U.K."/>
            <person name="Rong J.K."/>
            <person name="Saranga Y."/>
            <person name="Scheffler B.E."/>
            <person name="Scheffler J.A."/>
            <person name="Stelly D.M."/>
            <person name="Triplett B.A."/>
            <person name="Van Deynze A."/>
            <person name="Vaslin M.F."/>
            <person name="Waghmare V.N."/>
            <person name="Walford S.A."/>
            <person name="Wright R.J."/>
            <person name="Zaki E.A."/>
            <person name="Zhang T."/>
            <person name="Dennis E.S."/>
            <person name="Mayer K.F."/>
            <person name="Peterson D.G."/>
            <person name="Rokhsar D.S."/>
            <person name="Wang X."/>
            <person name="Schmutz J."/>
        </authorList>
    </citation>
    <scope>NUCLEOTIDE SEQUENCE [LARGE SCALE GENOMIC DNA]</scope>
</reference>
<dbReference type="EMBL" id="CM001749">
    <property type="protein sequence ID" value="KJB65316.1"/>
    <property type="molecule type" value="Genomic_DNA"/>
</dbReference>
<dbReference type="OMA" id="GQHHSNI"/>
<evidence type="ECO:0000313" key="1">
    <source>
        <dbReference type="EMBL" id="KJB65316.1"/>
    </source>
</evidence>
<gene>
    <name evidence="1" type="ORF">B456_010G089000</name>
</gene>
<organism evidence="1 2">
    <name type="scientific">Gossypium raimondii</name>
    <name type="common">Peruvian cotton</name>
    <name type="synonym">Gossypium klotzschianum subsp. raimondii</name>
    <dbReference type="NCBI Taxonomy" id="29730"/>
    <lineage>
        <taxon>Eukaryota</taxon>
        <taxon>Viridiplantae</taxon>
        <taxon>Streptophyta</taxon>
        <taxon>Embryophyta</taxon>
        <taxon>Tracheophyta</taxon>
        <taxon>Spermatophyta</taxon>
        <taxon>Magnoliopsida</taxon>
        <taxon>eudicotyledons</taxon>
        <taxon>Gunneridae</taxon>
        <taxon>Pentapetalae</taxon>
        <taxon>rosids</taxon>
        <taxon>malvids</taxon>
        <taxon>Malvales</taxon>
        <taxon>Malvaceae</taxon>
        <taxon>Malvoideae</taxon>
        <taxon>Gossypium</taxon>
    </lineage>
</organism>
<sequence length="129" mass="14984">MFREPTPFDPFPLLLWQNQELHLVGIDVSLVLILQQPTDGQHHSNIFILSKMIKYLSFHSYLLVVVRNFGSQNSQRATSRGLLFCLKDQTVTKMKKHASYLLKNLSKFGSFRCSCRWVVVLFFVFCLSV</sequence>
<dbReference type="AlphaFoldDB" id="A0A0D2UBD9"/>
<name>A0A0D2UBD9_GOSRA</name>
<keyword evidence="2" id="KW-1185">Reference proteome</keyword>
<accession>A0A0D2UBD9</accession>